<gene>
    <name evidence="2" type="ORF">C4D60_Mb04t38040</name>
</gene>
<dbReference type="STRING" id="52838.A0A4S8KIB3"/>
<dbReference type="GO" id="GO:0071763">
    <property type="term" value="P:nuclear membrane organization"/>
    <property type="evidence" value="ECO:0007669"/>
    <property type="project" value="TreeGrafter"/>
</dbReference>
<dbReference type="Proteomes" id="UP000317650">
    <property type="component" value="Chromosome 4"/>
</dbReference>
<dbReference type="AlphaFoldDB" id="A0A4S8KIB3"/>
<name>A0A4S8KIB3_MUSBA</name>
<sequence length="146" mass="16047">MATSGYDGRVGGKLRRRPFRRAAATPYDRPPIAARGLTTTVPEAGGDGWLAKLVDPASRFISSSASRLFSSVFRKRLTAPPADETPGENLQSREIAEASSDEMSADLQENKADSGNNATNNFDSNTFLEFEQLLEHKTFTRKVFDF</sequence>
<dbReference type="EMBL" id="PYDT01000001">
    <property type="protein sequence ID" value="THU74878.1"/>
    <property type="molecule type" value="Genomic_DNA"/>
</dbReference>
<dbReference type="GO" id="GO:0005635">
    <property type="term" value="C:nuclear envelope"/>
    <property type="evidence" value="ECO:0007669"/>
    <property type="project" value="TreeGrafter"/>
</dbReference>
<feature type="region of interest" description="Disordered" evidence="1">
    <location>
        <begin position="96"/>
        <end position="121"/>
    </location>
</feature>
<keyword evidence="3" id="KW-1185">Reference proteome</keyword>
<feature type="region of interest" description="Disordered" evidence="1">
    <location>
        <begin position="1"/>
        <end position="35"/>
    </location>
</feature>
<reference evidence="2 3" key="1">
    <citation type="journal article" date="2019" name="Nat. Plants">
        <title>Genome sequencing of Musa balbisiana reveals subgenome evolution and function divergence in polyploid bananas.</title>
        <authorList>
            <person name="Yao X."/>
        </authorList>
    </citation>
    <scope>NUCLEOTIDE SEQUENCE [LARGE SCALE GENOMIC DNA]</scope>
    <source>
        <strain evidence="3">cv. DH-PKW</strain>
        <tissue evidence="2">Leaves</tissue>
    </source>
</reference>
<dbReference type="PANTHER" id="PTHR33416">
    <property type="entry name" value="NUCLEAR PORE COMPLEX PROTEIN NUP1"/>
    <property type="match status" value="1"/>
</dbReference>
<accession>A0A4S8KIB3</accession>
<evidence type="ECO:0000313" key="3">
    <source>
        <dbReference type="Proteomes" id="UP000317650"/>
    </source>
</evidence>
<comment type="caution">
    <text evidence="2">The sequence shown here is derived from an EMBL/GenBank/DDBJ whole genome shotgun (WGS) entry which is preliminary data.</text>
</comment>
<evidence type="ECO:0000313" key="2">
    <source>
        <dbReference type="EMBL" id="THU74878.1"/>
    </source>
</evidence>
<proteinExistence type="predicted"/>
<protein>
    <submittedName>
        <fullName evidence="2">Uncharacterized protein</fullName>
    </submittedName>
</protein>
<organism evidence="2 3">
    <name type="scientific">Musa balbisiana</name>
    <name type="common">Banana</name>
    <dbReference type="NCBI Taxonomy" id="52838"/>
    <lineage>
        <taxon>Eukaryota</taxon>
        <taxon>Viridiplantae</taxon>
        <taxon>Streptophyta</taxon>
        <taxon>Embryophyta</taxon>
        <taxon>Tracheophyta</taxon>
        <taxon>Spermatophyta</taxon>
        <taxon>Magnoliopsida</taxon>
        <taxon>Liliopsida</taxon>
        <taxon>Zingiberales</taxon>
        <taxon>Musaceae</taxon>
        <taxon>Musa</taxon>
    </lineage>
</organism>
<dbReference type="PANTHER" id="PTHR33416:SF20">
    <property type="entry name" value="NUCLEAR PORE COMPLEX PROTEIN NUP1"/>
    <property type="match status" value="1"/>
</dbReference>
<evidence type="ECO:0000256" key="1">
    <source>
        <dbReference type="SAM" id="MobiDB-lite"/>
    </source>
</evidence>